<gene>
    <name evidence="1" type="ORF">OEZ85_004662</name>
</gene>
<sequence>MRRIQPATSEKLRLACGDELAAPYLEATPEKLRLACGDELAAPYLFHLADQLEGLAATDELLVRRP</sequence>
<keyword evidence="2" id="KW-1185">Reference proteome</keyword>
<dbReference type="Proteomes" id="UP001244341">
    <property type="component" value="Chromosome 14b"/>
</dbReference>
<evidence type="ECO:0000313" key="1">
    <source>
        <dbReference type="EMBL" id="WIA22350.1"/>
    </source>
</evidence>
<accession>A0ABY8UM39</accession>
<dbReference type="EMBL" id="CP126221">
    <property type="protein sequence ID" value="WIA22350.1"/>
    <property type="molecule type" value="Genomic_DNA"/>
</dbReference>
<protein>
    <submittedName>
        <fullName evidence="1">Uncharacterized protein</fullName>
    </submittedName>
</protein>
<name>A0ABY8UM39_TETOB</name>
<reference evidence="1 2" key="1">
    <citation type="submission" date="2023-05" db="EMBL/GenBank/DDBJ databases">
        <title>A 100% complete, gapless, phased diploid assembly of the Scenedesmus obliquus UTEX 3031 genome.</title>
        <authorList>
            <person name="Biondi T.C."/>
            <person name="Hanschen E.R."/>
            <person name="Kwon T."/>
            <person name="Eng W."/>
            <person name="Kruse C.P.S."/>
            <person name="Koehler S.I."/>
            <person name="Kunde Y."/>
            <person name="Gleasner C.D."/>
            <person name="You Mak K.T."/>
            <person name="Polle J."/>
            <person name="Hovde B.T."/>
            <person name="Starkenburg S.R."/>
        </authorList>
    </citation>
    <scope>NUCLEOTIDE SEQUENCE [LARGE SCALE GENOMIC DNA]</scope>
    <source>
        <strain evidence="1 2">DOE0152z</strain>
    </source>
</reference>
<proteinExistence type="predicted"/>
<evidence type="ECO:0000313" key="2">
    <source>
        <dbReference type="Proteomes" id="UP001244341"/>
    </source>
</evidence>
<organism evidence="1 2">
    <name type="scientific">Tetradesmus obliquus</name>
    <name type="common">Green alga</name>
    <name type="synonym">Acutodesmus obliquus</name>
    <dbReference type="NCBI Taxonomy" id="3088"/>
    <lineage>
        <taxon>Eukaryota</taxon>
        <taxon>Viridiplantae</taxon>
        <taxon>Chlorophyta</taxon>
        <taxon>core chlorophytes</taxon>
        <taxon>Chlorophyceae</taxon>
        <taxon>CS clade</taxon>
        <taxon>Sphaeropleales</taxon>
        <taxon>Scenedesmaceae</taxon>
        <taxon>Tetradesmus</taxon>
    </lineage>
</organism>